<keyword evidence="12 17" id="KW-1133">Transmembrane helix</keyword>
<dbReference type="InterPro" id="IPR011759">
    <property type="entry name" value="Cyt_c_oxidase_su2_TM_dom"/>
</dbReference>
<dbReference type="PROSITE" id="PS00078">
    <property type="entry name" value="COX2"/>
    <property type="match status" value="1"/>
</dbReference>
<keyword evidence="16 20" id="KW-0496">Mitochondrion</keyword>
<evidence type="ECO:0000256" key="13">
    <source>
        <dbReference type="ARBA" id="ARBA00023008"/>
    </source>
</evidence>
<dbReference type="PRINTS" id="PR01166">
    <property type="entry name" value="CYCOXIDASEII"/>
</dbReference>
<accession>A0A3G1GH44</accession>
<dbReference type="PANTHER" id="PTHR22888:SF9">
    <property type="entry name" value="CYTOCHROME C OXIDASE SUBUNIT 2"/>
    <property type="match status" value="1"/>
</dbReference>
<dbReference type="InterPro" id="IPR001505">
    <property type="entry name" value="Copper_CuA"/>
</dbReference>
<dbReference type="Pfam" id="PF00116">
    <property type="entry name" value="COX2"/>
    <property type="match status" value="1"/>
</dbReference>
<feature type="transmembrane region" description="Helical" evidence="17">
    <location>
        <begin position="346"/>
        <end position="369"/>
    </location>
</feature>
<evidence type="ECO:0000256" key="9">
    <source>
        <dbReference type="ARBA" id="ARBA00022842"/>
    </source>
</evidence>
<comment type="function">
    <text evidence="16">Component of the cytochrome c oxidase, the last enzyme in the mitochondrial electron transport chain which drives oxidative phosphorylation. The respiratory chain contains 3 multisubunit complexes succinate dehydrogenase (complex II, CII), ubiquinol-cytochrome c oxidoreductase (cytochrome b-c1 complex, complex III, CIII) and cytochrome c oxidase (complex IV, CIV), that cooperate to transfer electrons derived from NADH and succinate to molecular oxygen, creating an electrochemical gradient over the inner membrane that drives transmembrane transport and the ATP synthase. Cytochrome c oxidase is the component of the respiratory chain that catalyzes the reduction of oxygen to water. Electrons originating from reduced cytochrome c in the intermembrane space (IMS) are transferred via the dinuclear copper A center (CU(A)) of subunit 2 and heme A of subunit 1 to the active site in subunit 1, a binuclear center (BNC) formed by heme A3 and copper B (CU(B)). The BNC reduces molecular oxygen to 2 water molecules using 4 electrons from cytochrome c in the IMS and 4 protons from the mitochondrial matrix.</text>
</comment>
<keyword evidence="5 16" id="KW-0679">Respiratory chain</keyword>
<organism evidence="20">
    <name type="scientific">Parvasolenaia rivularis</name>
    <dbReference type="NCBI Taxonomy" id="1491190"/>
    <lineage>
        <taxon>Eukaryota</taxon>
        <taxon>Metazoa</taxon>
        <taxon>Spiralia</taxon>
        <taxon>Lophotrochozoa</taxon>
        <taxon>Mollusca</taxon>
        <taxon>Bivalvia</taxon>
        <taxon>Autobranchia</taxon>
        <taxon>Heteroconchia</taxon>
        <taxon>Palaeoheterodonta</taxon>
        <taxon>Unionida</taxon>
        <taxon>Unionoidea</taxon>
        <taxon>Unionidae</taxon>
        <taxon>Gonideinae</taxon>
        <taxon>Parvasolenaia</taxon>
    </lineage>
</organism>
<evidence type="ECO:0000256" key="5">
    <source>
        <dbReference type="ARBA" id="ARBA00022660"/>
    </source>
</evidence>
<keyword evidence="11 16" id="KW-0249">Electron transport</keyword>
<dbReference type="Gene3D" id="1.10.287.90">
    <property type="match status" value="1"/>
</dbReference>
<feature type="transmembrane region" description="Helical" evidence="17">
    <location>
        <begin position="287"/>
        <end position="310"/>
    </location>
</feature>
<evidence type="ECO:0000256" key="4">
    <source>
        <dbReference type="ARBA" id="ARBA00022448"/>
    </source>
</evidence>
<evidence type="ECO:0000313" key="20">
    <source>
        <dbReference type="EMBL" id="APA19190.1"/>
    </source>
</evidence>
<dbReference type="Gene3D" id="2.60.40.420">
    <property type="entry name" value="Cupredoxins - blue copper proteins"/>
    <property type="match status" value="1"/>
</dbReference>
<dbReference type="GO" id="GO:0005743">
    <property type="term" value="C:mitochondrial inner membrane"/>
    <property type="evidence" value="ECO:0007669"/>
    <property type="project" value="UniProtKB-SubCell"/>
</dbReference>
<dbReference type="GO" id="GO:0004129">
    <property type="term" value="F:cytochrome-c oxidase activity"/>
    <property type="evidence" value="ECO:0007669"/>
    <property type="project" value="UniProtKB-EC"/>
</dbReference>
<sequence length="410" mass="46089">MSIWSQMGLQEATSVLGAEIQGLYDYMMFIIVMVFSFVVYTVFKVLVNGFVGRSYCENQLLEVVWTVLPFFFLVGLGLPSIKLLYLMDEVNIPEASIKVVGHQWYWSYEYSDSRGSGYSFDSYMISDASIEGGYRLLEVDNRCVVPSLLCIRGLVTSGDVIHSWAIPSSCIKVDGVPGRINQVGLCFVRTGVFYGQCSELCGVNHSFMPISVECVSTDVYTNWIIDNHNKVLEAMGKVGGKEGSWTFWGLLAAVAKALGKGVYWLGSMYATFLFYLFYYSFYVPSKFIVLSSWGLLQWTVASSLAFLKWVLWFSDSPLEATFFAVGYLAGNLWSAIVFVVTSPVKAVFWVGKGIYSGVSGFFTFCYCAFEAIAHSFSSFTDDSFHEFVMQEVNMNTKKFLWIIADRYKNG</sequence>
<evidence type="ECO:0000256" key="12">
    <source>
        <dbReference type="ARBA" id="ARBA00022989"/>
    </source>
</evidence>
<keyword evidence="9" id="KW-0460">Magnesium</keyword>
<comment type="subcellular location">
    <subcellularLocation>
        <location evidence="1 16">Mitochondrion inner membrane</location>
        <topology evidence="1 16">Multi-pass membrane protein</topology>
    </subcellularLocation>
</comment>
<evidence type="ECO:0000256" key="16">
    <source>
        <dbReference type="RuleBase" id="RU000457"/>
    </source>
</evidence>
<dbReference type="PROSITE" id="PS50999">
    <property type="entry name" value="COX2_TM"/>
    <property type="match status" value="1"/>
</dbReference>
<keyword evidence="7 16" id="KW-0479">Metal-binding</keyword>
<dbReference type="GO" id="GO:0042773">
    <property type="term" value="P:ATP synthesis coupled electron transport"/>
    <property type="evidence" value="ECO:0007669"/>
    <property type="project" value="TreeGrafter"/>
</dbReference>
<proteinExistence type="inferred from homology"/>
<evidence type="ECO:0000256" key="6">
    <source>
        <dbReference type="ARBA" id="ARBA00022692"/>
    </source>
</evidence>
<feature type="transmembrane region" description="Helical" evidence="17">
    <location>
        <begin position="23"/>
        <end position="43"/>
    </location>
</feature>
<feature type="transmembrane region" description="Helical" evidence="17">
    <location>
        <begin position="63"/>
        <end position="85"/>
    </location>
</feature>
<keyword evidence="14 16" id="KW-0472">Membrane</keyword>
<feature type="transmembrane region" description="Helical" evidence="17">
    <location>
        <begin position="262"/>
        <end position="281"/>
    </location>
</feature>
<dbReference type="InterPro" id="IPR002429">
    <property type="entry name" value="CcO_II-like_C"/>
</dbReference>
<dbReference type="InterPro" id="IPR034210">
    <property type="entry name" value="CcO_II_C"/>
</dbReference>
<feature type="transmembrane region" description="Helical" evidence="17">
    <location>
        <begin position="322"/>
        <end position="340"/>
    </location>
</feature>
<comment type="catalytic activity">
    <reaction evidence="15">
        <text>4 Fe(II)-[cytochrome c] + O2 + 8 H(+)(in) = 4 Fe(III)-[cytochrome c] + 2 H2O + 4 H(+)(out)</text>
        <dbReference type="Rhea" id="RHEA:11436"/>
        <dbReference type="Rhea" id="RHEA-COMP:10350"/>
        <dbReference type="Rhea" id="RHEA-COMP:14399"/>
        <dbReference type="ChEBI" id="CHEBI:15377"/>
        <dbReference type="ChEBI" id="CHEBI:15378"/>
        <dbReference type="ChEBI" id="CHEBI:15379"/>
        <dbReference type="ChEBI" id="CHEBI:29033"/>
        <dbReference type="ChEBI" id="CHEBI:29034"/>
        <dbReference type="EC" id="7.1.1.9"/>
    </reaction>
    <physiologicalReaction direction="left-to-right" evidence="15">
        <dbReference type="Rhea" id="RHEA:11437"/>
    </physiologicalReaction>
</comment>
<evidence type="ECO:0000256" key="8">
    <source>
        <dbReference type="ARBA" id="ARBA00022792"/>
    </source>
</evidence>
<reference evidence="20" key="1">
    <citation type="submission" date="2016-10" db="EMBL/GenBank/DDBJ databases">
        <title>Comparative analyses of the complete Maternally and Paternally Inherited mitochondrial genomes of the Endangered Freshwater Mussel Solenaia rivularis (Bivalvia: Unionidae) and phylogenetic analyses.</title>
        <authorList>
            <person name="Zhou C.H."/>
            <person name="Huang X.C."/>
            <person name="Wu X.P."/>
            <person name="Ouyang S."/>
        </authorList>
    </citation>
    <scope>NUCLEOTIDE SEQUENCE</scope>
</reference>
<dbReference type="SUPFAM" id="SSF81464">
    <property type="entry name" value="Cytochrome c oxidase subunit II-like, transmembrane region"/>
    <property type="match status" value="1"/>
</dbReference>
<dbReference type="AlphaFoldDB" id="A0A3G1GH44"/>
<evidence type="ECO:0000256" key="14">
    <source>
        <dbReference type="ARBA" id="ARBA00023136"/>
    </source>
</evidence>
<dbReference type="FunFam" id="2.60.40.420:FF:000001">
    <property type="entry name" value="Cytochrome c oxidase subunit 2"/>
    <property type="match status" value="1"/>
</dbReference>
<keyword evidence="10" id="KW-1278">Translocase</keyword>
<comment type="cofactor">
    <cofactor evidence="16">
        <name>Cu cation</name>
        <dbReference type="ChEBI" id="CHEBI:23378"/>
    </cofactor>
    <text evidence="16">Binds a copper A center.</text>
</comment>
<geneLocation type="mitochondrion" evidence="20"/>
<evidence type="ECO:0000256" key="10">
    <source>
        <dbReference type="ARBA" id="ARBA00022967"/>
    </source>
</evidence>
<evidence type="ECO:0000256" key="11">
    <source>
        <dbReference type="ARBA" id="ARBA00022982"/>
    </source>
</evidence>
<evidence type="ECO:0000259" key="19">
    <source>
        <dbReference type="PROSITE" id="PS50999"/>
    </source>
</evidence>
<evidence type="ECO:0000256" key="17">
    <source>
        <dbReference type="SAM" id="Phobius"/>
    </source>
</evidence>
<evidence type="ECO:0000256" key="2">
    <source>
        <dbReference type="ARBA" id="ARBA00007866"/>
    </source>
</evidence>
<comment type="similarity">
    <text evidence="2 16">Belongs to the cytochrome c oxidase subunit 2 family.</text>
</comment>
<protein>
    <recommendedName>
        <fullName evidence="3 16">Cytochrome c oxidase subunit 2</fullName>
    </recommendedName>
</protein>
<keyword evidence="6 16" id="KW-0812">Transmembrane</keyword>
<dbReference type="PANTHER" id="PTHR22888">
    <property type="entry name" value="CYTOCHROME C OXIDASE, SUBUNIT II"/>
    <property type="match status" value="1"/>
</dbReference>
<dbReference type="EMBL" id="KY007142">
    <property type="protein sequence ID" value="APA19190.1"/>
    <property type="molecule type" value="Genomic_DNA"/>
</dbReference>
<evidence type="ECO:0000256" key="1">
    <source>
        <dbReference type="ARBA" id="ARBA00004448"/>
    </source>
</evidence>
<feature type="domain" description="Cytochrome oxidase subunit II transmembrane region profile" evidence="19">
    <location>
        <begin position="1"/>
        <end position="91"/>
    </location>
</feature>
<dbReference type="GO" id="GO:0005507">
    <property type="term" value="F:copper ion binding"/>
    <property type="evidence" value="ECO:0007669"/>
    <property type="project" value="InterPro"/>
</dbReference>
<evidence type="ECO:0000256" key="15">
    <source>
        <dbReference type="ARBA" id="ARBA00049512"/>
    </source>
</evidence>
<gene>
    <name evidence="20" type="primary">cox2</name>
</gene>
<feature type="domain" description="Cytochrome oxidase subunit II copper A binding" evidence="18">
    <location>
        <begin position="92"/>
        <end position="226"/>
    </location>
</feature>
<keyword evidence="13 16" id="KW-0186">Copper</keyword>
<dbReference type="CDD" id="cd13912">
    <property type="entry name" value="CcO_II_C"/>
    <property type="match status" value="1"/>
</dbReference>
<dbReference type="Pfam" id="PF02790">
    <property type="entry name" value="COX2_TM"/>
    <property type="match status" value="1"/>
</dbReference>
<evidence type="ECO:0000256" key="7">
    <source>
        <dbReference type="ARBA" id="ARBA00022723"/>
    </source>
</evidence>
<dbReference type="InterPro" id="IPR036257">
    <property type="entry name" value="Cyt_c_oxidase_su2_TM_sf"/>
</dbReference>
<dbReference type="InterPro" id="IPR008972">
    <property type="entry name" value="Cupredoxin"/>
</dbReference>
<evidence type="ECO:0000256" key="3">
    <source>
        <dbReference type="ARBA" id="ARBA00015946"/>
    </source>
</evidence>
<evidence type="ECO:0000259" key="18">
    <source>
        <dbReference type="PROSITE" id="PS50857"/>
    </source>
</evidence>
<dbReference type="PROSITE" id="PS50857">
    <property type="entry name" value="COX2_CUA"/>
    <property type="match status" value="1"/>
</dbReference>
<dbReference type="SUPFAM" id="SSF49503">
    <property type="entry name" value="Cupredoxins"/>
    <property type="match status" value="1"/>
</dbReference>
<name>A0A3G1GH44_9BIVA</name>
<dbReference type="InterPro" id="IPR045187">
    <property type="entry name" value="CcO_II"/>
</dbReference>
<keyword evidence="8 16" id="KW-0999">Mitochondrion inner membrane</keyword>
<keyword evidence="4 16" id="KW-0813">Transport</keyword>